<keyword evidence="3" id="KW-1185">Reference proteome</keyword>
<sequence length="228" mass="25523">VGFRRFFSLISSRNRCRTTTNNHHAQCNARRPRHQVRICPRGPGQDPRQVRPRARRSAPLVDRPRHRRVARPHGRCRLPVRGAARRPDPLQTGERARAGIREEGEHVGDGLQADGEHLLLPRLRREAHRQVRAVPDGGSLRGAGPERDRDVLGRPGAQGRQVRQARTRTQGGSGRASRVDAGAAERRPGHHRAPDGIQQGSERLRHQHGQHPSHVDRSAPIDNSSSNR</sequence>
<evidence type="ECO:0000313" key="2">
    <source>
        <dbReference type="EMBL" id="GMS99501.1"/>
    </source>
</evidence>
<dbReference type="Proteomes" id="UP001432027">
    <property type="component" value="Unassembled WGS sequence"/>
</dbReference>
<gene>
    <name evidence="2" type="ORF">PENTCL1PPCAC_21676</name>
</gene>
<name>A0AAV5TZ82_9BILA</name>
<reference evidence="2" key="1">
    <citation type="submission" date="2023-10" db="EMBL/GenBank/DDBJ databases">
        <title>Genome assembly of Pristionchus species.</title>
        <authorList>
            <person name="Yoshida K."/>
            <person name="Sommer R.J."/>
        </authorList>
    </citation>
    <scope>NUCLEOTIDE SEQUENCE</scope>
    <source>
        <strain evidence="2">RS0144</strain>
    </source>
</reference>
<evidence type="ECO:0000313" key="3">
    <source>
        <dbReference type="Proteomes" id="UP001432027"/>
    </source>
</evidence>
<organism evidence="2 3">
    <name type="scientific">Pristionchus entomophagus</name>
    <dbReference type="NCBI Taxonomy" id="358040"/>
    <lineage>
        <taxon>Eukaryota</taxon>
        <taxon>Metazoa</taxon>
        <taxon>Ecdysozoa</taxon>
        <taxon>Nematoda</taxon>
        <taxon>Chromadorea</taxon>
        <taxon>Rhabditida</taxon>
        <taxon>Rhabditina</taxon>
        <taxon>Diplogasteromorpha</taxon>
        <taxon>Diplogasteroidea</taxon>
        <taxon>Neodiplogasteridae</taxon>
        <taxon>Pristionchus</taxon>
    </lineage>
</organism>
<feature type="region of interest" description="Disordered" evidence="1">
    <location>
        <begin position="40"/>
        <end position="68"/>
    </location>
</feature>
<accession>A0AAV5TZ82</accession>
<proteinExistence type="predicted"/>
<protein>
    <recommendedName>
        <fullName evidence="4">Ribosomal protein</fullName>
    </recommendedName>
</protein>
<evidence type="ECO:0000256" key="1">
    <source>
        <dbReference type="SAM" id="MobiDB-lite"/>
    </source>
</evidence>
<dbReference type="AlphaFoldDB" id="A0AAV5TZ82"/>
<evidence type="ECO:0008006" key="4">
    <source>
        <dbReference type="Google" id="ProtNLM"/>
    </source>
</evidence>
<dbReference type="EMBL" id="BTSX01000005">
    <property type="protein sequence ID" value="GMS99501.1"/>
    <property type="molecule type" value="Genomic_DNA"/>
</dbReference>
<comment type="caution">
    <text evidence="2">The sequence shown here is derived from an EMBL/GenBank/DDBJ whole genome shotgun (WGS) entry which is preliminary data.</text>
</comment>
<feature type="region of interest" description="Disordered" evidence="1">
    <location>
        <begin position="130"/>
        <end position="228"/>
    </location>
</feature>
<feature type="non-terminal residue" evidence="2">
    <location>
        <position position="1"/>
    </location>
</feature>